<name>A0A0D2PXA1_HYPSF</name>
<protein>
    <submittedName>
        <fullName evidence="2">Uncharacterized protein</fullName>
    </submittedName>
</protein>
<keyword evidence="3" id="KW-1185">Reference proteome</keyword>
<gene>
    <name evidence="2" type="ORF">HYPSUDRAFT_1078639</name>
</gene>
<evidence type="ECO:0000256" key="1">
    <source>
        <dbReference type="SAM" id="MobiDB-lite"/>
    </source>
</evidence>
<reference evidence="3" key="1">
    <citation type="submission" date="2014-04" db="EMBL/GenBank/DDBJ databases">
        <title>Evolutionary Origins and Diversification of the Mycorrhizal Mutualists.</title>
        <authorList>
            <consortium name="DOE Joint Genome Institute"/>
            <consortium name="Mycorrhizal Genomics Consortium"/>
            <person name="Kohler A."/>
            <person name="Kuo A."/>
            <person name="Nagy L.G."/>
            <person name="Floudas D."/>
            <person name="Copeland A."/>
            <person name="Barry K.W."/>
            <person name="Cichocki N."/>
            <person name="Veneault-Fourrey C."/>
            <person name="LaButti K."/>
            <person name="Lindquist E.A."/>
            <person name="Lipzen A."/>
            <person name="Lundell T."/>
            <person name="Morin E."/>
            <person name="Murat C."/>
            <person name="Riley R."/>
            <person name="Ohm R."/>
            <person name="Sun H."/>
            <person name="Tunlid A."/>
            <person name="Henrissat B."/>
            <person name="Grigoriev I.V."/>
            <person name="Hibbett D.S."/>
            <person name="Martin F."/>
        </authorList>
    </citation>
    <scope>NUCLEOTIDE SEQUENCE [LARGE SCALE GENOMIC DNA]</scope>
    <source>
        <strain evidence="3">FD-334 SS-4</strain>
    </source>
</reference>
<feature type="region of interest" description="Disordered" evidence="1">
    <location>
        <begin position="25"/>
        <end position="55"/>
    </location>
</feature>
<proteinExistence type="predicted"/>
<dbReference type="EMBL" id="KN817539">
    <property type="protein sequence ID" value="KJA24065.1"/>
    <property type="molecule type" value="Genomic_DNA"/>
</dbReference>
<dbReference type="Proteomes" id="UP000054270">
    <property type="component" value="Unassembled WGS sequence"/>
</dbReference>
<sequence>MERATSHPGRSSHSALRGAHALFRRTHAHTPRSSRTASSLSSRSPAPRRAGGRTIDFEPRIAVHASWLDTASINNRLDECSEGMHAAQLTISVASSPFPVGGGSAPANGVGRGAGIGARPLCQDMAHAFGALFECLCAPGRFLGAISPWGSARLARQVGGSIAACTARTTT</sequence>
<feature type="compositionally biased region" description="Low complexity" evidence="1">
    <location>
        <begin position="33"/>
        <end position="54"/>
    </location>
</feature>
<evidence type="ECO:0000313" key="3">
    <source>
        <dbReference type="Proteomes" id="UP000054270"/>
    </source>
</evidence>
<accession>A0A0D2PXA1</accession>
<organism evidence="2 3">
    <name type="scientific">Hypholoma sublateritium (strain FD-334 SS-4)</name>
    <dbReference type="NCBI Taxonomy" id="945553"/>
    <lineage>
        <taxon>Eukaryota</taxon>
        <taxon>Fungi</taxon>
        <taxon>Dikarya</taxon>
        <taxon>Basidiomycota</taxon>
        <taxon>Agaricomycotina</taxon>
        <taxon>Agaricomycetes</taxon>
        <taxon>Agaricomycetidae</taxon>
        <taxon>Agaricales</taxon>
        <taxon>Agaricineae</taxon>
        <taxon>Strophariaceae</taxon>
        <taxon>Hypholoma</taxon>
    </lineage>
</organism>
<evidence type="ECO:0000313" key="2">
    <source>
        <dbReference type="EMBL" id="KJA24065.1"/>
    </source>
</evidence>
<dbReference type="AlphaFoldDB" id="A0A0D2PXA1"/>